<accession>A0A812K939</accession>
<comment type="caution">
    <text evidence="3">The sequence shown here is derived from an EMBL/GenBank/DDBJ whole genome shotgun (WGS) entry which is preliminary data.</text>
</comment>
<keyword evidence="1" id="KW-0677">Repeat</keyword>
<proteinExistence type="predicted"/>
<name>A0A812K939_SYMPI</name>
<dbReference type="OrthoDB" id="185373at2759"/>
<dbReference type="SUPFAM" id="SSF160443">
    <property type="entry name" value="SMR domain-like"/>
    <property type="match status" value="1"/>
</dbReference>
<feature type="non-terminal residue" evidence="3">
    <location>
        <position position="198"/>
    </location>
</feature>
<evidence type="ECO:0000313" key="3">
    <source>
        <dbReference type="EMBL" id="CAE7218689.1"/>
    </source>
</evidence>
<organism evidence="3 4">
    <name type="scientific">Symbiodinium pilosum</name>
    <name type="common">Dinoflagellate</name>
    <dbReference type="NCBI Taxonomy" id="2952"/>
    <lineage>
        <taxon>Eukaryota</taxon>
        <taxon>Sar</taxon>
        <taxon>Alveolata</taxon>
        <taxon>Dinophyceae</taxon>
        <taxon>Suessiales</taxon>
        <taxon>Symbiodiniaceae</taxon>
        <taxon>Symbiodinium</taxon>
    </lineage>
</organism>
<evidence type="ECO:0000313" key="4">
    <source>
        <dbReference type="Proteomes" id="UP000649617"/>
    </source>
</evidence>
<feature type="repeat" description="PPR" evidence="2">
    <location>
        <begin position="9"/>
        <end position="43"/>
    </location>
</feature>
<dbReference type="InterPro" id="IPR011990">
    <property type="entry name" value="TPR-like_helical_dom_sf"/>
</dbReference>
<evidence type="ECO:0000256" key="1">
    <source>
        <dbReference type="ARBA" id="ARBA00022737"/>
    </source>
</evidence>
<dbReference type="NCBIfam" id="TIGR00756">
    <property type="entry name" value="PPR"/>
    <property type="match status" value="1"/>
</dbReference>
<dbReference type="InterPro" id="IPR036063">
    <property type="entry name" value="Smr_dom_sf"/>
</dbReference>
<dbReference type="AlphaFoldDB" id="A0A812K939"/>
<dbReference type="EMBL" id="CAJNIZ010003109">
    <property type="protein sequence ID" value="CAE7218689.1"/>
    <property type="molecule type" value="Genomic_DNA"/>
</dbReference>
<reference evidence="3" key="1">
    <citation type="submission" date="2021-02" db="EMBL/GenBank/DDBJ databases">
        <authorList>
            <person name="Dougan E. K."/>
            <person name="Rhodes N."/>
            <person name="Thang M."/>
            <person name="Chan C."/>
        </authorList>
    </citation>
    <scope>NUCLEOTIDE SEQUENCE</scope>
</reference>
<dbReference type="PANTHER" id="PTHR47447:SF17">
    <property type="entry name" value="OS12G0638900 PROTEIN"/>
    <property type="match status" value="1"/>
</dbReference>
<evidence type="ECO:0008006" key="5">
    <source>
        <dbReference type="Google" id="ProtNLM"/>
    </source>
</evidence>
<dbReference type="Gene3D" id="1.25.40.10">
    <property type="entry name" value="Tetratricopeptide repeat domain"/>
    <property type="match status" value="1"/>
</dbReference>
<dbReference type="InterPro" id="IPR002885">
    <property type="entry name" value="PPR_rpt"/>
</dbReference>
<dbReference type="PANTHER" id="PTHR47447">
    <property type="entry name" value="OS03G0856100 PROTEIN"/>
    <property type="match status" value="1"/>
</dbReference>
<dbReference type="PROSITE" id="PS51375">
    <property type="entry name" value="PPR"/>
    <property type="match status" value="1"/>
</dbReference>
<dbReference type="Pfam" id="PF01535">
    <property type="entry name" value="PPR"/>
    <property type="match status" value="2"/>
</dbReference>
<dbReference type="Proteomes" id="UP000649617">
    <property type="component" value="Unassembled WGS sequence"/>
</dbReference>
<gene>
    <name evidence="3" type="ORF">SPIL2461_LOCUS2770</name>
</gene>
<sequence>MPAADLVPNEISFNASISACEKGGEWQLALSLLAQMPAAGVVPSEISSSAGIAACGAARQWRMALSLFSCMLSNGQTPDRESYTQILDAVCTERLSFGLFRQALQEETWPNMLRGRGALLDLHDHSGGSAMLAVLWWLAEIVPWKMARGKHHPSFGIITGGGKSRASWQTTDVRASVLRLLARCGIPCKVHPRNQGLV</sequence>
<protein>
    <recommendedName>
        <fullName evidence="5">Pentatricopeptide repeat-containing protein, chloroplastic</fullName>
    </recommendedName>
</protein>
<keyword evidence="4" id="KW-1185">Reference proteome</keyword>
<evidence type="ECO:0000256" key="2">
    <source>
        <dbReference type="PROSITE-ProRule" id="PRU00708"/>
    </source>
</evidence>